<protein>
    <recommendedName>
        <fullName evidence="4">Outer membrane protein beta-barrel domain-containing protein</fullName>
    </recommendedName>
</protein>
<accession>A0ABT3CZS9</accession>
<keyword evidence="1" id="KW-0732">Signal</keyword>
<evidence type="ECO:0008006" key="4">
    <source>
        <dbReference type="Google" id="ProtNLM"/>
    </source>
</evidence>
<evidence type="ECO:0000313" key="3">
    <source>
        <dbReference type="Proteomes" id="UP001300692"/>
    </source>
</evidence>
<reference evidence="2 3" key="1">
    <citation type="submission" date="2022-10" db="EMBL/GenBank/DDBJ databases">
        <title>Comparative genomics and taxonomic characterization of three novel marine species of genus Reichenbachiella exhibiting antioxidant and polysaccharide degradation activities.</title>
        <authorList>
            <person name="Muhammad N."/>
            <person name="Lee Y.-J."/>
            <person name="Ko J."/>
            <person name="Kim S.-G."/>
        </authorList>
    </citation>
    <scope>NUCLEOTIDE SEQUENCE [LARGE SCALE GENOMIC DNA]</scope>
    <source>
        <strain evidence="2 3">ABR2-5</strain>
    </source>
</reference>
<organism evidence="2 3">
    <name type="scientific">Reichenbachiella ulvae</name>
    <dbReference type="NCBI Taxonomy" id="2980104"/>
    <lineage>
        <taxon>Bacteria</taxon>
        <taxon>Pseudomonadati</taxon>
        <taxon>Bacteroidota</taxon>
        <taxon>Cytophagia</taxon>
        <taxon>Cytophagales</taxon>
        <taxon>Reichenbachiellaceae</taxon>
        <taxon>Reichenbachiella</taxon>
    </lineage>
</organism>
<comment type="caution">
    <text evidence="2">The sequence shown here is derived from an EMBL/GenBank/DDBJ whole genome shotgun (WGS) entry which is preliminary data.</text>
</comment>
<evidence type="ECO:0000256" key="1">
    <source>
        <dbReference type="SAM" id="SignalP"/>
    </source>
</evidence>
<feature type="chain" id="PRO_5046588740" description="Outer membrane protein beta-barrel domain-containing protein" evidence="1">
    <location>
        <begin position="20"/>
        <end position="189"/>
    </location>
</feature>
<keyword evidence="3" id="KW-1185">Reference proteome</keyword>
<gene>
    <name evidence="2" type="ORF">N7U62_21220</name>
</gene>
<name>A0ABT3CZS9_9BACT</name>
<feature type="signal peptide" evidence="1">
    <location>
        <begin position="1"/>
        <end position="19"/>
    </location>
</feature>
<sequence length="189" mass="21565">MKKLSLCLSFVLVSLLSFAQSEHGYTIEGEGKKRNSKNVDTDWTENFFLGGGISGLYFNQNETVFGFAVNGGYRWSERFITGVSMGYYYHGFKNPDFHYNIYSPQLFAQYRIYGPINAMALYEYNFLKSSIGDKFSYDGLFLGGSYNQSIGSNGVVSIFVLYNVLYDEFDQESGYSSPLYYGMNFMFGF</sequence>
<dbReference type="RefSeq" id="WP_264140122.1">
    <property type="nucleotide sequence ID" value="NZ_JAOYOD010000001.1"/>
</dbReference>
<dbReference type="EMBL" id="JAOYOD010000001">
    <property type="protein sequence ID" value="MCV9389200.1"/>
    <property type="molecule type" value="Genomic_DNA"/>
</dbReference>
<proteinExistence type="predicted"/>
<dbReference type="Proteomes" id="UP001300692">
    <property type="component" value="Unassembled WGS sequence"/>
</dbReference>
<evidence type="ECO:0000313" key="2">
    <source>
        <dbReference type="EMBL" id="MCV9389200.1"/>
    </source>
</evidence>